<dbReference type="Pfam" id="PF06707">
    <property type="entry name" value="DUF1194"/>
    <property type="match status" value="1"/>
</dbReference>
<reference evidence="1 2" key="1">
    <citation type="submission" date="2019-07" db="EMBL/GenBank/DDBJ databases">
        <title>Genome sequencing for Ferrovibrio sp. K5.</title>
        <authorList>
            <person name="Park S.-J."/>
        </authorList>
    </citation>
    <scope>NUCLEOTIDE SEQUENCE [LARGE SCALE GENOMIC DNA]</scope>
    <source>
        <strain evidence="1 2">K5</strain>
    </source>
</reference>
<dbReference type="EMBL" id="CP041636">
    <property type="protein sequence ID" value="QDO98253.1"/>
    <property type="molecule type" value="Genomic_DNA"/>
</dbReference>
<name>A0A516H397_9PROT</name>
<organism evidence="1 2">
    <name type="scientific">Ferrovibrio terrae</name>
    <dbReference type="NCBI Taxonomy" id="2594003"/>
    <lineage>
        <taxon>Bacteria</taxon>
        <taxon>Pseudomonadati</taxon>
        <taxon>Pseudomonadota</taxon>
        <taxon>Alphaproteobacteria</taxon>
        <taxon>Rhodospirillales</taxon>
        <taxon>Rhodospirillaceae</taxon>
        <taxon>Ferrovibrio</taxon>
    </lineage>
</organism>
<dbReference type="SUPFAM" id="SSF53300">
    <property type="entry name" value="vWA-like"/>
    <property type="match status" value="1"/>
</dbReference>
<keyword evidence="2" id="KW-1185">Reference proteome</keyword>
<evidence type="ECO:0000313" key="2">
    <source>
        <dbReference type="Proteomes" id="UP000317496"/>
    </source>
</evidence>
<dbReference type="KEGG" id="fer:FNB15_13660"/>
<dbReference type="OrthoDB" id="9792179at2"/>
<dbReference type="AlphaFoldDB" id="A0A516H397"/>
<proteinExistence type="predicted"/>
<dbReference type="InterPro" id="IPR010607">
    <property type="entry name" value="DUF1194"/>
</dbReference>
<dbReference type="Proteomes" id="UP000317496">
    <property type="component" value="Chromosome"/>
</dbReference>
<gene>
    <name evidence="1" type="ORF">FNB15_13660</name>
</gene>
<accession>A0A516H397</accession>
<evidence type="ECO:0000313" key="1">
    <source>
        <dbReference type="EMBL" id="QDO98253.1"/>
    </source>
</evidence>
<sequence>MPRGEIASTANGRPNRRSLLIGAGASLIALPFLPPAWGQQRRPVDLALALAADCSGSVHAQHYTLQQRGYAEAFRSKEVKQAIRSGIHGAIAVAYYQWSGYRLQNLILPWTVLASEADVMRFATQMENAERTIFGGGTSPSGAIEFGHKLLSDLPVQAPRRVIDISGDGRNNTGPPPAEARSAAIEAGIVINGLPILHMELDIDEYYEKFIIGGPGAFMVPARDYESFAAAVRRKLVLEIADRKGPAILKG</sequence>
<dbReference type="InterPro" id="IPR036465">
    <property type="entry name" value="vWFA_dom_sf"/>
</dbReference>
<protein>
    <submittedName>
        <fullName evidence="1">DUF1194 domain-containing protein</fullName>
    </submittedName>
</protein>
<dbReference type="Gene3D" id="3.40.50.410">
    <property type="entry name" value="von Willebrand factor, type A domain"/>
    <property type="match status" value="1"/>
</dbReference>